<gene>
    <name evidence="4" type="primary">Dvir\GJ21375</name>
    <name evidence="4" type="ORF">Dvir_GJ21375</name>
</gene>
<dbReference type="GO" id="GO:0003723">
    <property type="term" value="F:RNA binding"/>
    <property type="evidence" value="ECO:0007669"/>
    <property type="project" value="InterPro"/>
</dbReference>
<evidence type="ECO:0000259" key="2">
    <source>
        <dbReference type="Pfam" id="PF13086"/>
    </source>
</evidence>
<dbReference type="Pfam" id="PF13086">
    <property type="entry name" value="AAA_11"/>
    <property type="match status" value="2"/>
</dbReference>
<dbReference type="InParanoid" id="B4LPK9"/>
<evidence type="ECO:0000256" key="1">
    <source>
        <dbReference type="ARBA" id="ARBA00023158"/>
    </source>
</evidence>
<dbReference type="STRING" id="7244.B4LPK9"/>
<dbReference type="GO" id="GO:0035194">
    <property type="term" value="P:regulatory ncRNA-mediated post-transcriptional gene silencing"/>
    <property type="evidence" value="ECO:0007669"/>
    <property type="project" value="TreeGrafter"/>
</dbReference>
<evidence type="ECO:0000313" key="4">
    <source>
        <dbReference type="EMBL" id="EDW60247.1"/>
    </source>
</evidence>
<keyword evidence="5" id="KW-1185">Reference proteome</keyword>
<dbReference type="InterPro" id="IPR027417">
    <property type="entry name" value="P-loop_NTPase"/>
</dbReference>
<dbReference type="InterPro" id="IPR041677">
    <property type="entry name" value="DNA2/NAM7_AAA_11"/>
</dbReference>
<dbReference type="Gene3D" id="3.40.50.300">
    <property type="entry name" value="P-loop containing nucleotide triphosphate hydrolases"/>
    <property type="match status" value="2"/>
</dbReference>
<dbReference type="eggNOG" id="KOG1804">
    <property type="taxonomic scope" value="Eukaryota"/>
</dbReference>
<dbReference type="KEGG" id="dvi:6625327"/>
<dbReference type="GO" id="GO:0005829">
    <property type="term" value="C:cytosol"/>
    <property type="evidence" value="ECO:0007669"/>
    <property type="project" value="TreeGrafter"/>
</dbReference>
<dbReference type="Proteomes" id="UP000008792">
    <property type="component" value="Unassembled WGS sequence"/>
</dbReference>
<dbReference type="PhylomeDB" id="B4LPK9"/>
<dbReference type="Pfam" id="PF13087">
    <property type="entry name" value="AAA_12"/>
    <property type="match status" value="1"/>
</dbReference>
<accession>B4LPK9</accession>
<dbReference type="OrthoDB" id="6513042at2759"/>
<evidence type="ECO:0000313" key="5">
    <source>
        <dbReference type="Proteomes" id="UP000008792"/>
    </source>
</evidence>
<dbReference type="EMBL" id="CH940648">
    <property type="protein sequence ID" value="EDW60247.1"/>
    <property type="molecule type" value="Genomic_DNA"/>
</dbReference>
<dbReference type="GO" id="GO:0043186">
    <property type="term" value="C:P granule"/>
    <property type="evidence" value="ECO:0007669"/>
    <property type="project" value="TreeGrafter"/>
</dbReference>
<dbReference type="InterPro" id="IPR041679">
    <property type="entry name" value="DNA2/NAM7-like_C"/>
</dbReference>
<evidence type="ECO:0000259" key="3">
    <source>
        <dbReference type="Pfam" id="PF13087"/>
    </source>
</evidence>
<dbReference type="SUPFAM" id="SSF52540">
    <property type="entry name" value="P-loop containing nucleoside triphosphate hydrolases"/>
    <property type="match status" value="1"/>
</dbReference>
<dbReference type="InterPro" id="IPR047187">
    <property type="entry name" value="SF1_C_Upf1"/>
</dbReference>
<dbReference type="HOGENOM" id="CLU_001666_6_4_1"/>
<dbReference type="PANTHER" id="PTHR10887">
    <property type="entry name" value="DNA2/NAM7 HELICASE FAMILY"/>
    <property type="match status" value="1"/>
</dbReference>
<name>B4LPK9_DROVI</name>
<dbReference type="SMR" id="B4LPK9"/>
<feature type="domain" description="DNA2/NAM7 helicase helicase" evidence="2">
    <location>
        <begin position="352"/>
        <end position="425"/>
    </location>
</feature>
<dbReference type="InterPro" id="IPR045055">
    <property type="entry name" value="DNA2/NAM7-like"/>
</dbReference>
<feature type="domain" description="DNA2/NAM7 helicase helicase" evidence="2">
    <location>
        <begin position="231"/>
        <end position="324"/>
    </location>
</feature>
<dbReference type="PANTHER" id="PTHR10887:SF419">
    <property type="entry name" value="RNA HELICASE MOV10L1"/>
    <property type="match status" value="1"/>
</dbReference>
<dbReference type="CDD" id="cd18038">
    <property type="entry name" value="DEXXQc_Helz-like"/>
    <property type="match status" value="1"/>
</dbReference>
<proteinExistence type="predicted"/>
<keyword evidence="1" id="KW-0943">RNA-mediated gene silencing</keyword>
<protein>
    <submittedName>
        <fullName evidence="4">Uncharacterized protein</fullName>
    </submittedName>
</protein>
<dbReference type="CDD" id="cd18808">
    <property type="entry name" value="SF1_C_Upf1"/>
    <property type="match status" value="1"/>
</dbReference>
<organism evidence="4 5">
    <name type="scientific">Drosophila virilis</name>
    <name type="common">Fruit fly</name>
    <dbReference type="NCBI Taxonomy" id="7244"/>
    <lineage>
        <taxon>Eukaryota</taxon>
        <taxon>Metazoa</taxon>
        <taxon>Ecdysozoa</taxon>
        <taxon>Arthropoda</taxon>
        <taxon>Hexapoda</taxon>
        <taxon>Insecta</taxon>
        <taxon>Pterygota</taxon>
        <taxon>Neoptera</taxon>
        <taxon>Endopterygota</taxon>
        <taxon>Diptera</taxon>
        <taxon>Brachycera</taxon>
        <taxon>Muscomorpha</taxon>
        <taxon>Ephydroidea</taxon>
        <taxon>Drosophilidae</taxon>
        <taxon>Drosophila</taxon>
    </lineage>
</organism>
<sequence length="674" mass="76453">MANLNFYNPSAAMLRAYMVNFNDQSLRENDTCFGEYLETRQLSFDNICSVLKKLLTIEDLSRMEDYTQLMQSNVSVMRVDSVHYEINLSQTEINAEDVLKPDVGELVLVPNASLLEMPLPNPLILAQMPHIHESLDPRDNKCRHVGSILKVDNSRVFFEYSKIDLMNLHKKWTIIFRSPRIPFRLMYHALDLLMVCRTERNYLFAIPNLVNRLHKSDYFEEFSLINTQIATNSEQLQAVKQIVNGPNPLAPYIVFGPPGTGKTTTIVEAILQLCLLRPESHIIVTAGSNSACDTVALKICELIDNNVRFSDQNKRVVLRVFSRKRYEQGLDNVDPLVVKYSNCVNSFRSFKNFNLKKYRIIVTTLCLVGLLALEDTDVQFTHVFIDEAAASTEPETLLGIVGVKNATCHIILSGDHKQLGPFIGSQRASSLGLGQSLLERLMLSRLYQLDESGNYDRTLQTRLRRNYRSHPEIVGLFNKLYYNDELMALAPPIKVNMAAKWKQLANAKFPILFHNIYGKACHKLNSKSRYNQQEAQVLSWYVRILLGRGIGGGLRVNQQDIGVITPYLAQCEVIKQILRERGLFDVDVGTVQRYQGREKPIIVVSLVSSYTNASFVTNPRLLNVIVSRAMSLLIIIGNPVSLGASKDFQYIINMCELHENVLGKKIDNKTSLQG</sequence>
<dbReference type="GO" id="GO:0032574">
    <property type="term" value="F:5'-3' RNA helicase activity"/>
    <property type="evidence" value="ECO:0007669"/>
    <property type="project" value="InterPro"/>
</dbReference>
<feature type="domain" description="DNA2/NAM7 helicase-like C-terminal" evidence="3">
    <location>
        <begin position="434"/>
        <end position="638"/>
    </location>
</feature>
<reference evidence="4 5" key="1">
    <citation type="journal article" date="2007" name="Nature">
        <title>Evolution of genes and genomes on the Drosophila phylogeny.</title>
        <authorList>
            <consortium name="Drosophila 12 Genomes Consortium"/>
            <person name="Clark A.G."/>
            <person name="Eisen M.B."/>
            <person name="Smith D.R."/>
            <person name="Bergman C.M."/>
            <person name="Oliver B."/>
            <person name="Markow T.A."/>
            <person name="Kaufman T.C."/>
            <person name="Kellis M."/>
            <person name="Gelbart W."/>
            <person name="Iyer V.N."/>
            <person name="Pollard D.A."/>
            <person name="Sackton T.B."/>
            <person name="Larracuente A.M."/>
            <person name="Singh N.D."/>
            <person name="Abad J.P."/>
            <person name="Abt D.N."/>
            <person name="Adryan B."/>
            <person name="Aguade M."/>
            <person name="Akashi H."/>
            <person name="Anderson W.W."/>
            <person name="Aquadro C.F."/>
            <person name="Ardell D.H."/>
            <person name="Arguello R."/>
            <person name="Artieri C.G."/>
            <person name="Barbash D.A."/>
            <person name="Barker D."/>
            <person name="Barsanti P."/>
            <person name="Batterham P."/>
            <person name="Batzoglou S."/>
            <person name="Begun D."/>
            <person name="Bhutkar A."/>
            <person name="Blanco E."/>
            <person name="Bosak S.A."/>
            <person name="Bradley R.K."/>
            <person name="Brand A.D."/>
            <person name="Brent M.R."/>
            <person name="Brooks A.N."/>
            <person name="Brown R.H."/>
            <person name="Butlin R.K."/>
            <person name="Caggese C."/>
            <person name="Calvi B.R."/>
            <person name="Bernardo de Carvalho A."/>
            <person name="Caspi A."/>
            <person name="Castrezana S."/>
            <person name="Celniker S.E."/>
            <person name="Chang J.L."/>
            <person name="Chapple C."/>
            <person name="Chatterji S."/>
            <person name="Chinwalla A."/>
            <person name="Civetta A."/>
            <person name="Clifton S.W."/>
            <person name="Comeron J.M."/>
            <person name="Costello J.C."/>
            <person name="Coyne J.A."/>
            <person name="Daub J."/>
            <person name="David R.G."/>
            <person name="Delcher A.L."/>
            <person name="Delehaunty K."/>
            <person name="Do C.B."/>
            <person name="Ebling H."/>
            <person name="Edwards K."/>
            <person name="Eickbush T."/>
            <person name="Evans J.D."/>
            <person name="Filipski A."/>
            <person name="Findeiss S."/>
            <person name="Freyhult E."/>
            <person name="Fulton L."/>
            <person name="Fulton R."/>
            <person name="Garcia A.C."/>
            <person name="Gardiner A."/>
            <person name="Garfield D.A."/>
            <person name="Garvin B.E."/>
            <person name="Gibson G."/>
            <person name="Gilbert D."/>
            <person name="Gnerre S."/>
            <person name="Godfrey J."/>
            <person name="Good R."/>
            <person name="Gotea V."/>
            <person name="Gravely B."/>
            <person name="Greenberg A.J."/>
            <person name="Griffiths-Jones S."/>
            <person name="Gross S."/>
            <person name="Guigo R."/>
            <person name="Gustafson E.A."/>
            <person name="Haerty W."/>
            <person name="Hahn M.W."/>
            <person name="Halligan D.L."/>
            <person name="Halpern A.L."/>
            <person name="Halter G.M."/>
            <person name="Han M.V."/>
            <person name="Heger A."/>
            <person name="Hillier L."/>
            <person name="Hinrichs A.S."/>
            <person name="Holmes I."/>
            <person name="Hoskins R.A."/>
            <person name="Hubisz M.J."/>
            <person name="Hultmark D."/>
            <person name="Huntley M.A."/>
            <person name="Jaffe D.B."/>
            <person name="Jagadeeshan S."/>
            <person name="Jeck W.R."/>
            <person name="Johnson J."/>
            <person name="Jones C.D."/>
            <person name="Jordan W.C."/>
            <person name="Karpen G.H."/>
            <person name="Kataoka E."/>
            <person name="Keightley P.D."/>
            <person name="Kheradpour P."/>
            <person name="Kirkness E.F."/>
            <person name="Koerich L.B."/>
            <person name="Kristiansen K."/>
            <person name="Kudrna D."/>
            <person name="Kulathinal R.J."/>
            <person name="Kumar S."/>
            <person name="Kwok R."/>
            <person name="Lander E."/>
            <person name="Langley C.H."/>
            <person name="Lapoint R."/>
            <person name="Lazzaro B.P."/>
            <person name="Lee S.J."/>
            <person name="Levesque L."/>
            <person name="Li R."/>
            <person name="Lin C.F."/>
            <person name="Lin M.F."/>
            <person name="Lindblad-Toh K."/>
            <person name="Llopart A."/>
            <person name="Long M."/>
            <person name="Low L."/>
            <person name="Lozovsky E."/>
            <person name="Lu J."/>
            <person name="Luo M."/>
            <person name="Machado C.A."/>
            <person name="Makalowski W."/>
            <person name="Marzo M."/>
            <person name="Matsuda M."/>
            <person name="Matzkin L."/>
            <person name="McAllister B."/>
            <person name="McBride C.S."/>
            <person name="McKernan B."/>
            <person name="McKernan K."/>
            <person name="Mendez-Lago M."/>
            <person name="Minx P."/>
            <person name="Mollenhauer M.U."/>
            <person name="Montooth K."/>
            <person name="Mount S.M."/>
            <person name="Mu X."/>
            <person name="Myers E."/>
            <person name="Negre B."/>
            <person name="Newfeld S."/>
            <person name="Nielsen R."/>
            <person name="Noor M.A."/>
            <person name="O'Grady P."/>
            <person name="Pachter L."/>
            <person name="Papaceit M."/>
            <person name="Parisi M.J."/>
            <person name="Parisi M."/>
            <person name="Parts L."/>
            <person name="Pedersen J.S."/>
            <person name="Pesole G."/>
            <person name="Phillippy A.M."/>
            <person name="Ponting C.P."/>
            <person name="Pop M."/>
            <person name="Porcelli D."/>
            <person name="Powell J.R."/>
            <person name="Prohaska S."/>
            <person name="Pruitt K."/>
            <person name="Puig M."/>
            <person name="Quesneville H."/>
            <person name="Ram K.R."/>
            <person name="Rand D."/>
            <person name="Rasmussen M.D."/>
            <person name="Reed L.K."/>
            <person name="Reenan R."/>
            <person name="Reily A."/>
            <person name="Remington K.A."/>
            <person name="Rieger T.T."/>
            <person name="Ritchie M.G."/>
            <person name="Robin C."/>
            <person name="Rogers Y.H."/>
            <person name="Rohde C."/>
            <person name="Rozas J."/>
            <person name="Rubenfield M.J."/>
            <person name="Ruiz A."/>
            <person name="Russo S."/>
            <person name="Salzberg S.L."/>
            <person name="Sanchez-Gracia A."/>
            <person name="Saranga D.J."/>
            <person name="Sato H."/>
            <person name="Schaeffer S.W."/>
            <person name="Schatz M.C."/>
            <person name="Schlenke T."/>
            <person name="Schwartz R."/>
            <person name="Segarra C."/>
            <person name="Singh R.S."/>
            <person name="Sirot L."/>
            <person name="Sirota M."/>
            <person name="Sisneros N.B."/>
            <person name="Smith C.D."/>
            <person name="Smith T.F."/>
            <person name="Spieth J."/>
            <person name="Stage D.E."/>
            <person name="Stark A."/>
            <person name="Stephan W."/>
            <person name="Strausberg R.L."/>
            <person name="Strempel S."/>
            <person name="Sturgill D."/>
            <person name="Sutton G."/>
            <person name="Sutton G.G."/>
            <person name="Tao W."/>
            <person name="Teichmann S."/>
            <person name="Tobari Y.N."/>
            <person name="Tomimura Y."/>
            <person name="Tsolas J.M."/>
            <person name="Valente V.L."/>
            <person name="Venter E."/>
            <person name="Venter J.C."/>
            <person name="Vicario S."/>
            <person name="Vieira F.G."/>
            <person name="Vilella A.J."/>
            <person name="Villasante A."/>
            <person name="Walenz B."/>
            <person name="Wang J."/>
            <person name="Wasserman M."/>
            <person name="Watts T."/>
            <person name="Wilson D."/>
            <person name="Wilson R.K."/>
            <person name="Wing R.A."/>
            <person name="Wolfner M.F."/>
            <person name="Wong A."/>
            <person name="Wong G.K."/>
            <person name="Wu C.I."/>
            <person name="Wu G."/>
            <person name="Yamamoto D."/>
            <person name="Yang H.P."/>
            <person name="Yang S.P."/>
            <person name="Yorke J.A."/>
            <person name="Yoshida K."/>
            <person name="Zdobnov E."/>
            <person name="Zhang P."/>
            <person name="Zhang Y."/>
            <person name="Zimin A.V."/>
            <person name="Baldwin J."/>
            <person name="Abdouelleil A."/>
            <person name="Abdulkadir J."/>
            <person name="Abebe A."/>
            <person name="Abera B."/>
            <person name="Abreu J."/>
            <person name="Acer S.C."/>
            <person name="Aftuck L."/>
            <person name="Alexander A."/>
            <person name="An P."/>
            <person name="Anderson E."/>
            <person name="Anderson S."/>
            <person name="Arachi H."/>
            <person name="Azer M."/>
            <person name="Bachantsang P."/>
            <person name="Barry A."/>
            <person name="Bayul T."/>
            <person name="Berlin A."/>
            <person name="Bessette D."/>
            <person name="Bloom T."/>
            <person name="Blye J."/>
            <person name="Boguslavskiy L."/>
            <person name="Bonnet C."/>
            <person name="Boukhgalter B."/>
            <person name="Bourzgui I."/>
            <person name="Brown A."/>
            <person name="Cahill P."/>
            <person name="Channer S."/>
            <person name="Cheshatsang Y."/>
            <person name="Chuda L."/>
            <person name="Citroen M."/>
            <person name="Collymore A."/>
            <person name="Cooke P."/>
            <person name="Costello M."/>
            <person name="D'Aco K."/>
            <person name="Daza R."/>
            <person name="De Haan G."/>
            <person name="DeGray S."/>
            <person name="DeMaso C."/>
            <person name="Dhargay N."/>
            <person name="Dooley K."/>
            <person name="Dooley E."/>
            <person name="Doricent M."/>
            <person name="Dorje P."/>
            <person name="Dorjee K."/>
            <person name="Dupes A."/>
            <person name="Elong R."/>
            <person name="Falk J."/>
            <person name="Farina A."/>
            <person name="Faro S."/>
            <person name="Ferguson D."/>
            <person name="Fisher S."/>
            <person name="Foley C.D."/>
            <person name="Franke A."/>
            <person name="Friedrich D."/>
            <person name="Gadbois L."/>
            <person name="Gearin G."/>
            <person name="Gearin C.R."/>
            <person name="Giannoukos G."/>
            <person name="Goode T."/>
            <person name="Graham J."/>
            <person name="Grandbois E."/>
            <person name="Grewal S."/>
            <person name="Gyaltsen K."/>
            <person name="Hafez N."/>
            <person name="Hagos B."/>
            <person name="Hall J."/>
            <person name="Henson C."/>
            <person name="Hollinger A."/>
            <person name="Honan T."/>
            <person name="Huard M.D."/>
            <person name="Hughes L."/>
            <person name="Hurhula B."/>
            <person name="Husby M.E."/>
            <person name="Kamat A."/>
            <person name="Kanga B."/>
            <person name="Kashin S."/>
            <person name="Khazanovich D."/>
            <person name="Kisner P."/>
            <person name="Lance K."/>
            <person name="Lara M."/>
            <person name="Lee W."/>
            <person name="Lennon N."/>
            <person name="Letendre F."/>
            <person name="LeVine R."/>
            <person name="Lipovsky A."/>
            <person name="Liu X."/>
            <person name="Liu J."/>
            <person name="Liu S."/>
            <person name="Lokyitsang T."/>
            <person name="Lokyitsang Y."/>
            <person name="Lubonja R."/>
            <person name="Lui A."/>
            <person name="MacDonald P."/>
            <person name="Magnisalis V."/>
            <person name="Maru K."/>
            <person name="Matthews C."/>
            <person name="McCusker W."/>
            <person name="McDonough S."/>
            <person name="Mehta T."/>
            <person name="Meldrim J."/>
            <person name="Meneus L."/>
            <person name="Mihai O."/>
            <person name="Mihalev A."/>
            <person name="Mihova T."/>
            <person name="Mittelman R."/>
            <person name="Mlenga V."/>
            <person name="Montmayeur A."/>
            <person name="Mulrain L."/>
            <person name="Navidi A."/>
            <person name="Naylor J."/>
            <person name="Negash T."/>
            <person name="Nguyen T."/>
            <person name="Nguyen N."/>
            <person name="Nicol R."/>
            <person name="Norbu C."/>
            <person name="Norbu N."/>
            <person name="Novod N."/>
            <person name="O'Neill B."/>
            <person name="Osman S."/>
            <person name="Markiewicz E."/>
            <person name="Oyono O.L."/>
            <person name="Patti C."/>
            <person name="Phunkhang P."/>
            <person name="Pierre F."/>
            <person name="Priest M."/>
            <person name="Raghuraman S."/>
            <person name="Rege F."/>
            <person name="Reyes R."/>
            <person name="Rise C."/>
            <person name="Rogov P."/>
            <person name="Ross K."/>
            <person name="Ryan E."/>
            <person name="Settipalli S."/>
            <person name="Shea T."/>
            <person name="Sherpa N."/>
            <person name="Shi L."/>
            <person name="Shih D."/>
            <person name="Sparrow T."/>
            <person name="Spaulding J."/>
            <person name="Stalker J."/>
            <person name="Stange-Thomann N."/>
            <person name="Stavropoulos S."/>
            <person name="Stone C."/>
            <person name="Strader C."/>
            <person name="Tesfaye S."/>
            <person name="Thomson T."/>
            <person name="Thoulutsang Y."/>
            <person name="Thoulutsang D."/>
            <person name="Topham K."/>
            <person name="Topping I."/>
            <person name="Tsamla T."/>
            <person name="Vassiliev H."/>
            <person name="Vo A."/>
            <person name="Wangchuk T."/>
            <person name="Wangdi T."/>
            <person name="Weiand M."/>
            <person name="Wilkinson J."/>
            <person name="Wilson A."/>
            <person name="Yadav S."/>
            <person name="Young G."/>
            <person name="Yu Q."/>
            <person name="Zembek L."/>
            <person name="Zhong D."/>
            <person name="Zimmer A."/>
            <person name="Zwirko Z."/>
            <person name="Jaffe D.B."/>
            <person name="Alvarez P."/>
            <person name="Brockman W."/>
            <person name="Butler J."/>
            <person name="Chin C."/>
            <person name="Gnerre S."/>
            <person name="Grabherr M."/>
            <person name="Kleber M."/>
            <person name="Mauceli E."/>
            <person name="MacCallum I."/>
        </authorList>
    </citation>
    <scope>NUCLEOTIDE SEQUENCE [LARGE SCALE GENOMIC DNA]</scope>
    <source>
        <strain evidence="5">Tucson 15010-1051.87</strain>
    </source>
</reference>
<dbReference type="InterPro" id="IPR026122">
    <property type="entry name" value="MOV-10/SDE3_DEXXQ/H-box"/>
</dbReference>
<dbReference type="OMA" id="FQGQECE"/>
<dbReference type="AlphaFoldDB" id="B4LPK9"/>